<evidence type="ECO:0000313" key="3">
    <source>
        <dbReference type="Proteomes" id="UP000635983"/>
    </source>
</evidence>
<reference evidence="2" key="2">
    <citation type="submission" date="2020-09" db="EMBL/GenBank/DDBJ databases">
        <authorList>
            <person name="Sun Q."/>
            <person name="Ohkuma M."/>
        </authorList>
    </citation>
    <scope>NUCLEOTIDE SEQUENCE</scope>
    <source>
        <strain evidence="2">JCM 30078</strain>
    </source>
</reference>
<protein>
    <recommendedName>
        <fullName evidence="1">DUF4440 domain-containing protein</fullName>
    </recommendedName>
</protein>
<organism evidence="2 3">
    <name type="scientific">Pseudomonas matsuisoli</name>
    <dbReference type="NCBI Taxonomy" id="1515666"/>
    <lineage>
        <taxon>Bacteria</taxon>
        <taxon>Pseudomonadati</taxon>
        <taxon>Pseudomonadota</taxon>
        <taxon>Gammaproteobacteria</taxon>
        <taxon>Pseudomonadales</taxon>
        <taxon>Pseudomonadaceae</taxon>
        <taxon>Pseudomonas</taxon>
    </lineage>
</organism>
<accession>A0A917UTP5</accession>
<evidence type="ECO:0000313" key="2">
    <source>
        <dbReference type="EMBL" id="GGJ84764.1"/>
    </source>
</evidence>
<dbReference type="RefSeq" id="WP_188981909.1">
    <property type="nucleotide sequence ID" value="NZ_BMPO01000002.1"/>
</dbReference>
<dbReference type="AlphaFoldDB" id="A0A917UTP5"/>
<dbReference type="InterPro" id="IPR032710">
    <property type="entry name" value="NTF2-like_dom_sf"/>
</dbReference>
<keyword evidence="3" id="KW-1185">Reference proteome</keyword>
<reference evidence="2" key="1">
    <citation type="journal article" date="2014" name="Int. J. Syst. Evol. Microbiol.">
        <title>Complete genome sequence of Corynebacterium casei LMG S-19264T (=DSM 44701T), isolated from a smear-ripened cheese.</title>
        <authorList>
            <consortium name="US DOE Joint Genome Institute (JGI-PGF)"/>
            <person name="Walter F."/>
            <person name="Albersmeier A."/>
            <person name="Kalinowski J."/>
            <person name="Ruckert C."/>
        </authorList>
    </citation>
    <scope>NUCLEOTIDE SEQUENCE</scope>
    <source>
        <strain evidence="2">JCM 30078</strain>
    </source>
</reference>
<gene>
    <name evidence="2" type="ORF">GCM10009304_08450</name>
</gene>
<dbReference type="InterPro" id="IPR027843">
    <property type="entry name" value="DUF4440"/>
</dbReference>
<evidence type="ECO:0000259" key="1">
    <source>
        <dbReference type="Pfam" id="PF14534"/>
    </source>
</evidence>
<name>A0A917UTP5_9PSED</name>
<dbReference type="SUPFAM" id="SSF54427">
    <property type="entry name" value="NTF2-like"/>
    <property type="match status" value="1"/>
</dbReference>
<dbReference type="Proteomes" id="UP000635983">
    <property type="component" value="Unassembled WGS sequence"/>
</dbReference>
<dbReference type="Gene3D" id="3.10.450.50">
    <property type="match status" value="1"/>
</dbReference>
<proteinExistence type="predicted"/>
<comment type="caution">
    <text evidence="2">The sequence shown here is derived from an EMBL/GenBank/DDBJ whole genome shotgun (WGS) entry which is preliminary data.</text>
</comment>
<feature type="domain" description="DUF4440" evidence="1">
    <location>
        <begin position="8"/>
        <end position="111"/>
    </location>
</feature>
<sequence length="123" mass="14658">MSDLLDEISRLETEVHHPGVQCKPARLNELVHPSFFKVARSGRRLERDYVLAFLTQHEPPAVRSDDFRLTWIADDCVLLNYRSVQLRTDGSRFRYTLRASIWRRERSQWQLFYHQGTPVEEGW</sequence>
<dbReference type="EMBL" id="BMPO01000002">
    <property type="protein sequence ID" value="GGJ84764.1"/>
    <property type="molecule type" value="Genomic_DNA"/>
</dbReference>
<dbReference type="Pfam" id="PF14534">
    <property type="entry name" value="DUF4440"/>
    <property type="match status" value="1"/>
</dbReference>